<dbReference type="GO" id="GO:0003677">
    <property type="term" value="F:DNA binding"/>
    <property type="evidence" value="ECO:0007669"/>
    <property type="project" value="InterPro"/>
</dbReference>
<dbReference type="InterPro" id="IPR010982">
    <property type="entry name" value="Lambda_DNA-bd_dom_sf"/>
</dbReference>
<protein>
    <submittedName>
        <fullName evidence="2">Transcriptional regulator with XRE-family HTH domain</fullName>
    </submittedName>
</protein>
<dbReference type="SUPFAM" id="SSF47413">
    <property type="entry name" value="lambda repressor-like DNA-binding domains"/>
    <property type="match status" value="1"/>
</dbReference>
<dbReference type="EMBL" id="JACBZS010000001">
    <property type="protein sequence ID" value="NYI71911.1"/>
    <property type="molecule type" value="Genomic_DNA"/>
</dbReference>
<dbReference type="InterPro" id="IPR001387">
    <property type="entry name" value="Cro/C1-type_HTH"/>
</dbReference>
<comment type="caution">
    <text evidence="2">The sequence shown here is derived from an EMBL/GenBank/DDBJ whole genome shotgun (WGS) entry which is preliminary data.</text>
</comment>
<feature type="domain" description="HTH cro/C1-type" evidence="1">
    <location>
        <begin position="35"/>
        <end position="91"/>
    </location>
</feature>
<evidence type="ECO:0000259" key="1">
    <source>
        <dbReference type="PROSITE" id="PS50943"/>
    </source>
</evidence>
<keyword evidence="3" id="KW-1185">Reference proteome</keyword>
<dbReference type="Pfam" id="PF13744">
    <property type="entry name" value="HTH_37"/>
    <property type="match status" value="1"/>
</dbReference>
<dbReference type="SMART" id="SM00530">
    <property type="entry name" value="HTH_XRE"/>
    <property type="match status" value="1"/>
</dbReference>
<dbReference type="AlphaFoldDB" id="A0A7Z0DAS9"/>
<dbReference type="PROSITE" id="PS50943">
    <property type="entry name" value="HTH_CROC1"/>
    <property type="match status" value="1"/>
</dbReference>
<gene>
    <name evidence="2" type="ORF">GGQ54_002471</name>
</gene>
<dbReference type="RefSeq" id="WP_179445676.1">
    <property type="nucleotide sequence ID" value="NZ_JACBZS010000001.1"/>
</dbReference>
<accession>A0A7Z0DAS9</accession>
<dbReference type="InterPro" id="IPR039554">
    <property type="entry name" value="HigA2-like_HTH"/>
</dbReference>
<evidence type="ECO:0000313" key="2">
    <source>
        <dbReference type="EMBL" id="NYI71911.1"/>
    </source>
</evidence>
<proteinExistence type="predicted"/>
<reference evidence="2 3" key="1">
    <citation type="submission" date="2020-07" db="EMBL/GenBank/DDBJ databases">
        <title>Sequencing the genomes of 1000 actinobacteria strains.</title>
        <authorList>
            <person name="Klenk H.-P."/>
        </authorList>
    </citation>
    <scope>NUCLEOTIDE SEQUENCE [LARGE SCALE GENOMIC DNA]</scope>
    <source>
        <strain evidence="2 3">DSM 103164</strain>
    </source>
</reference>
<name>A0A7Z0DAS9_9ACTN</name>
<dbReference type="Proteomes" id="UP000527616">
    <property type="component" value="Unassembled WGS sequence"/>
</dbReference>
<sequence length="101" mass="11449">MAKTLDDLLAKRPADPEKVAAHEARIRAEVRAYRLRELREAHNLTQTDVAQQLAVSQKRVSKIEHGDIERTQVDTLRRYVEAVGGTLRVEVQVGDESYQIA</sequence>
<dbReference type="Gene3D" id="1.10.260.40">
    <property type="entry name" value="lambda repressor-like DNA-binding domains"/>
    <property type="match status" value="1"/>
</dbReference>
<dbReference type="CDD" id="cd00093">
    <property type="entry name" value="HTH_XRE"/>
    <property type="match status" value="1"/>
</dbReference>
<evidence type="ECO:0000313" key="3">
    <source>
        <dbReference type="Proteomes" id="UP000527616"/>
    </source>
</evidence>
<organism evidence="2 3">
    <name type="scientific">Naumannella cuiyingiana</name>
    <dbReference type="NCBI Taxonomy" id="1347891"/>
    <lineage>
        <taxon>Bacteria</taxon>
        <taxon>Bacillati</taxon>
        <taxon>Actinomycetota</taxon>
        <taxon>Actinomycetes</taxon>
        <taxon>Propionibacteriales</taxon>
        <taxon>Propionibacteriaceae</taxon>
        <taxon>Naumannella</taxon>
    </lineage>
</organism>